<sequence>MNCVLSILILSTVCSVAYSGGCIYAKFTPEHTLCKPPNKQCNLLANTVSNDDKNRILKLHNDYRSKVASGQETTGGQPKAADMKQLEWDSNLANVAQKHAEQCVFRHDCNKCRLLDGYSSVGQNAHVQYSTGNMQVDWDKAVYKWYNEVVNFASSRVPRFMPVSGPMTGHYTQVVWGETGKIGCGFARYPTQKPGYKTEQLYICNYAPAGNMETAPVYTIGEPCSKCPNGYSCSSEYKGLCKKN</sequence>
<dbReference type="AlphaFoldDB" id="A0A482ZD99"/>
<accession>A0A482ZD99</accession>
<keyword evidence="1" id="KW-0732">Signal</keyword>
<dbReference type="PRINTS" id="PR00837">
    <property type="entry name" value="V5TPXLIKE"/>
</dbReference>
<feature type="domain" description="SCP" evidence="2">
    <location>
        <begin position="51"/>
        <end position="214"/>
    </location>
</feature>
<dbReference type="InterPro" id="IPR018244">
    <property type="entry name" value="Allrgn_V5/Tpx1_CS"/>
</dbReference>
<reference evidence="3" key="1">
    <citation type="submission" date="2017-03" db="EMBL/GenBank/DDBJ databases">
        <authorList>
            <person name="QRISCLOUD D."/>
        </authorList>
    </citation>
    <scope>NUCLEOTIDE SEQUENCE</scope>
</reference>
<evidence type="ECO:0000259" key="2">
    <source>
        <dbReference type="SMART" id="SM00198"/>
    </source>
</evidence>
<dbReference type="PROSITE" id="PS01010">
    <property type="entry name" value="CRISP_2"/>
    <property type="match status" value="1"/>
</dbReference>
<dbReference type="SUPFAM" id="SSF55797">
    <property type="entry name" value="PR-1-like"/>
    <property type="match status" value="1"/>
</dbReference>
<reference evidence="3" key="2">
    <citation type="submission" date="2019-04" db="EMBL/GenBank/DDBJ databases">
        <title>Unravelling the molecular evolution of spider venoms.</title>
        <authorList>
            <person name="Pineda S."/>
        </authorList>
    </citation>
    <scope>NUCLEOTIDE SEQUENCE</scope>
</reference>
<name>A0A482ZD99_9ARAC</name>
<dbReference type="InterPro" id="IPR001283">
    <property type="entry name" value="CRISP-related"/>
</dbReference>
<dbReference type="PROSITE" id="PS01009">
    <property type="entry name" value="CRISP_1"/>
    <property type="match status" value="1"/>
</dbReference>
<dbReference type="EMBL" id="HAGQ01000013">
    <property type="protein sequence ID" value="SMD30086.1"/>
    <property type="molecule type" value="Transcribed_RNA"/>
</dbReference>
<dbReference type="PANTHER" id="PTHR10334">
    <property type="entry name" value="CYSTEINE-RICH SECRETORY PROTEIN-RELATED"/>
    <property type="match status" value="1"/>
</dbReference>
<dbReference type="InterPro" id="IPR002413">
    <property type="entry name" value="V5_allergen-like"/>
</dbReference>
<dbReference type="InterPro" id="IPR014044">
    <property type="entry name" value="CAP_dom"/>
</dbReference>
<dbReference type="CDD" id="cd05380">
    <property type="entry name" value="CAP_euk"/>
    <property type="match status" value="1"/>
</dbReference>
<organism evidence="3">
    <name type="scientific">Liphistius malayanus</name>
    <dbReference type="NCBI Taxonomy" id="1203467"/>
    <lineage>
        <taxon>Eukaryota</taxon>
        <taxon>Metazoa</taxon>
        <taxon>Ecdysozoa</taxon>
        <taxon>Arthropoda</taxon>
        <taxon>Chelicerata</taxon>
        <taxon>Arachnida</taxon>
        <taxon>Araneae</taxon>
        <taxon>Mesothelae</taxon>
        <taxon>Liphistiidae</taxon>
        <taxon>Liphistius</taxon>
    </lineage>
</organism>
<protein>
    <submittedName>
        <fullName evidence="3">U25-Liphistoxin-Lm1b_1</fullName>
    </submittedName>
</protein>
<dbReference type="GO" id="GO:0005576">
    <property type="term" value="C:extracellular region"/>
    <property type="evidence" value="ECO:0007669"/>
    <property type="project" value="InterPro"/>
</dbReference>
<dbReference type="PRINTS" id="PR00838">
    <property type="entry name" value="V5ALLERGEN"/>
</dbReference>
<evidence type="ECO:0000256" key="1">
    <source>
        <dbReference type="SAM" id="SignalP"/>
    </source>
</evidence>
<feature type="signal peptide" evidence="1">
    <location>
        <begin position="1"/>
        <end position="19"/>
    </location>
</feature>
<dbReference type="InterPro" id="IPR035940">
    <property type="entry name" value="CAP_sf"/>
</dbReference>
<proteinExistence type="predicted"/>
<dbReference type="Gene3D" id="3.40.33.10">
    <property type="entry name" value="CAP"/>
    <property type="match status" value="1"/>
</dbReference>
<dbReference type="Pfam" id="PF00188">
    <property type="entry name" value="CAP"/>
    <property type="match status" value="1"/>
</dbReference>
<dbReference type="SMART" id="SM00198">
    <property type="entry name" value="SCP"/>
    <property type="match status" value="1"/>
</dbReference>
<feature type="chain" id="PRO_5019865474" evidence="1">
    <location>
        <begin position="20"/>
        <end position="244"/>
    </location>
</feature>
<evidence type="ECO:0000313" key="3">
    <source>
        <dbReference type="EMBL" id="SMD30086.1"/>
    </source>
</evidence>